<dbReference type="Gene3D" id="3.40.50.2300">
    <property type="match status" value="1"/>
</dbReference>
<dbReference type="SUPFAM" id="SSF52172">
    <property type="entry name" value="CheY-like"/>
    <property type="match status" value="1"/>
</dbReference>
<dbReference type="PROSITE" id="PS50110">
    <property type="entry name" value="RESPONSE_REGULATORY"/>
    <property type="match status" value="1"/>
</dbReference>
<dbReference type="GO" id="GO:0005524">
    <property type="term" value="F:ATP binding"/>
    <property type="evidence" value="ECO:0007669"/>
    <property type="project" value="UniProtKB-KW"/>
</dbReference>
<dbReference type="SUPFAM" id="SSF47226">
    <property type="entry name" value="Histidine-containing phosphotransfer domain, HPT domain"/>
    <property type="match status" value="1"/>
</dbReference>
<dbReference type="InterPro" id="IPR001789">
    <property type="entry name" value="Sig_transdc_resp-reg_receiver"/>
</dbReference>
<comment type="caution">
    <text evidence="6">The sequence shown here is derived from an EMBL/GenBank/DDBJ whole genome shotgun (WGS) entry which is preliminary data.</text>
</comment>
<dbReference type="eggNOG" id="COG2198">
    <property type="taxonomic scope" value="Bacteria"/>
</dbReference>
<evidence type="ECO:0000256" key="2">
    <source>
        <dbReference type="PROSITE-ProRule" id="PRU00169"/>
    </source>
</evidence>
<dbReference type="InterPro" id="IPR005467">
    <property type="entry name" value="His_kinase_dom"/>
</dbReference>
<proteinExistence type="predicted"/>
<sequence length="641" mass="66150">MASEGPRNGADARVPLPLPPSLPAGIDPALQPVQAEPWLAGVDHDLRTLAGGVVRLAEQLLGTALDGTQLDLAQRIRSNGGALLGLLEDMRALEALSALSTGALAPARVDFDLRRAVEDAGEALAAEAEQLGVELVLVVPPEIPGGVRGDGARLRQLLGRLGAFALASAVGSDASVRVDARVEAEGRAGGEVTLRVEFLGESAGTVSTRMSVSYVPGRESTAGAGERRGGPRRDPFSAGLGGAGLGLALVKRLVDVLGGVLQSATDPEGRGVLWFEVAFERRGRSTTRGLVPRVDLGGKRVLLVDDSASTRAAVRTMLELLAVDLDVAASEAEALRAMRVAATRGAPYDVVLVDAALPLGGSGRVAGVAAAGRTRVVLLAYPGAAARAGDALVVTKPVRVAQLHTTLRTLLLPPAEERPAPARPSRSRAPLPSSPDTVHPPPHRSGAYQAVRREEGRTSVPTAGPQTGVPQTGMPQTGMPQTGMPQTGAPQTGMPQTGAPQTEASWAPPAPAEAVPRSPFLPGSDRRRTLGTGSAPPPPAGEQDVVSLVIDLVAARAPFLVARMRVALADGRMDDLGALGQELHDQASRLSLLRLVDPCARLMRQARAGTPEGAAAAVQAIEDEVARSRASVSAEIGRRRG</sequence>
<name>A0A017TEJ7_9BACT</name>
<dbReference type="InterPro" id="IPR036641">
    <property type="entry name" value="HPT_dom_sf"/>
</dbReference>
<evidence type="ECO:0000256" key="3">
    <source>
        <dbReference type="SAM" id="MobiDB-lite"/>
    </source>
</evidence>
<dbReference type="GO" id="GO:0005886">
    <property type="term" value="C:plasma membrane"/>
    <property type="evidence" value="ECO:0007669"/>
    <property type="project" value="UniProtKB-SubCell"/>
</dbReference>
<evidence type="ECO:0000256" key="1">
    <source>
        <dbReference type="ARBA" id="ARBA00022553"/>
    </source>
</evidence>
<gene>
    <name evidence="6" type="ORF">CAP_8155</name>
</gene>
<evidence type="ECO:0000313" key="7">
    <source>
        <dbReference type="Proteomes" id="UP000019678"/>
    </source>
</evidence>
<dbReference type="STRING" id="1192034.CAP_8155"/>
<feature type="domain" description="Response regulatory" evidence="5">
    <location>
        <begin position="300"/>
        <end position="411"/>
    </location>
</feature>
<feature type="region of interest" description="Disordered" evidence="3">
    <location>
        <begin position="411"/>
        <end position="542"/>
    </location>
</feature>
<dbReference type="AlphaFoldDB" id="A0A017TEJ7"/>
<evidence type="ECO:0000259" key="4">
    <source>
        <dbReference type="PROSITE" id="PS50109"/>
    </source>
</evidence>
<dbReference type="EMBL" id="ASRX01000008">
    <property type="protein sequence ID" value="EYF07654.1"/>
    <property type="molecule type" value="Genomic_DNA"/>
</dbReference>
<reference evidence="6 7" key="1">
    <citation type="submission" date="2013-05" db="EMBL/GenBank/DDBJ databases">
        <title>Genome assembly of Chondromyces apiculatus DSM 436.</title>
        <authorList>
            <person name="Sharma G."/>
            <person name="Khatri I."/>
            <person name="Kaur C."/>
            <person name="Mayilraj S."/>
            <person name="Subramanian S."/>
        </authorList>
    </citation>
    <scope>NUCLEOTIDE SEQUENCE [LARGE SCALE GENOMIC DNA]</scope>
    <source>
        <strain evidence="6 7">DSM 436</strain>
    </source>
</reference>
<feature type="modified residue" description="4-aspartylphosphate" evidence="2">
    <location>
        <position position="354"/>
    </location>
</feature>
<evidence type="ECO:0000259" key="5">
    <source>
        <dbReference type="PROSITE" id="PS50110"/>
    </source>
</evidence>
<dbReference type="InterPro" id="IPR036890">
    <property type="entry name" value="HATPase_C_sf"/>
</dbReference>
<evidence type="ECO:0008006" key="8">
    <source>
        <dbReference type="Google" id="ProtNLM"/>
    </source>
</evidence>
<feature type="compositionally biased region" description="Polar residues" evidence="3">
    <location>
        <begin position="459"/>
        <end position="502"/>
    </location>
</feature>
<keyword evidence="7" id="KW-1185">Reference proteome</keyword>
<dbReference type="Proteomes" id="UP000019678">
    <property type="component" value="Unassembled WGS sequence"/>
</dbReference>
<feature type="compositionally biased region" description="Low complexity" evidence="3">
    <location>
        <begin position="503"/>
        <end position="518"/>
    </location>
</feature>
<dbReference type="PANTHER" id="PTHR45339:SF5">
    <property type="entry name" value="HISTIDINE KINASE"/>
    <property type="match status" value="1"/>
</dbReference>
<dbReference type="PRINTS" id="PR00344">
    <property type="entry name" value="BCTRLSENSOR"/>
</dbReference>
<dbReference type="InterPro" id="IPR004358">
    <property type="entry name" value="Sig_transdc_His_kin-like_C"/>
</dbReference>
<feature type="compositionally biased region" description="Low complexity" evidence="3">
    <location>
        <begin position="423"/>
        <end position="435"/>
    </location>
</feature>
<dbReference type="Gene3D" id="1.20.120.160">
    <property type="entry name" value="HPT domain"/>
    <property type="match status" value="1"/>
</dbReference>
<protein>
    <recommendedName>
        <fullName evidence="8">Histidine kinase</fullName>
    </recommendedName>
</protein>
<feature type="domain" description="Histidine kinase" evidence="4">
    <location>
        <begin position="41"/>
        <end position="281"/>
    </location>
</feature>
<dbReference type="eggNOG" id="COG0784">
    <property type="taxonomic scope" value="Bacteria"/>
</dbReference>
<dbReference type="SMART" id="SM00448">
    <property type="entry name" value="REC"/>
    <property type="match status" value="1"/>
</dbReference>
<keyword evidence="1 2" id="KW-0597">Phosphoprotein</keyword>
<dbReference type="eggNOG" id="COG2205">
    <property type="taxonomic scope" value="Bacteria"/>
</dbReference>
<dbReference type="SUPFAM" id="SSF55874">
    <property type="entry name" value="ATPase domain of HSP90 chaperone/DNA topoisomerase II/histidine kinase"/>
    <property type="match status" value="1"/>
</dbReference>
<dbReference type="PROSITE" id="PS50109">
    <property type="entry name" value="HIS_KIN"/>
    <property type="match status" value="1"/>
</dbReference>
<organism evidence="6 7">
    <name type="scientific">Chondromyces apiculatus DSM 436</name>
    <dbReference type="NCBI Taxonomy" id="1192034"/>
    <lineage>
        <taxon>Bacteria</taxon>
        <taxon>Pseudomonadati</taxon>
        <taxon>Myxococcota</taxon>
        <taxon>Polyangia</taxon>
        <taxon>Polyangiales</taxon>
        <taxon>Polyangiaceae</taxon>
        <taxon>Chondromyces</taxon>
    </lineage>
</organism>
<dbReference type="CDD" id="cd00156">
    <property type="entry name" value="REC"/>
    <property type="match status" value="1"/>
</dbReference>
<feature type="region of interest" description="Disordered" evidence="3">
    <location>
        <begin position="1"/>
        <end position="25"/>
    </location>
</feature>
<dbReference type="GO" id="GO:0016772">
    <property type="term" value="F:transferase activity, transferring phosphorus-containing groups"/>
    <property type="evidence" value="ECO:0007669"/>
    <property type="project" value="InterPro"/>
</dbReference>
<accession>A0A017TEJ7</accession>
<evidence type="ECO:0000313" key="6">
    <source>
        <dbReference type="EMBL" id="EYF07654.1"/>
    </source>
</evidence>
<dbReference type="PANTHER" id="PTHR45339">
    <property type="entry name" value="HYBRID SIGNAL TRANSDUCTION HISTIDINE KINASE J"/>
    <property type="match status" value="1"/>
</dbReference>
<dbReference type="GO" id="GO:0000160">
    <property type="term" value="P:phosphorelay signal transduction system"/>
    <property type="evidence" value="ECO:0007669"/>
    <property type="project" value="InterPro"/>
</dbReference>
<dbReference type="Gene3D" id="3.30.565.10">
    <property type="entry name" value="Histidine kinase-like ATPase, C-terminal domain"/>
    <property type="match status" value="1"/>
</dbReference>
<dbReference type="InterPro" id="IPR011006">
    <property type="entry name" value="CheY-like_superfamily"/>
</dbReference>